<keyword evidence="3" id="KW-1185">Reference proteome</keyword>
<accession>A0A846ZD84</accession>
<keyword evidence="1" id="KW-0472">Membrane</keyword>
<feature type="transmembrane region" description="Helical" evidence="1">
    <location>
        <begin position="71"/>
        <end position="94"/>
    </location>
</feature>
<name>A0A846ZD84_9ACTN</name>
<protein>
    <submittedName>
        <fullName evidence="2">Phage holin family protein</fullName>
    </submittedName>
</protein>
<dbReference type="AlphaFoldDB" id="A0A846ZD84"/>
<keyword evidence="1" id="KW-0812">Transmembrane</keyword>
<evidence type="ECO:0000313" key="3">
    <source>
        <dbReference type="Proteomes" id="UP000579250"/>
    </source>
</evidence>
<dbReference type="PANTHER" id="PTHR37309:SF1">
    <property type="entry name" value="SLR0284 PROTEIN"/>
    <property type="match status" value="1"/>
</dbReference>
<evidence type="ECO:0000256" key="1">
    <source>
        <dbReference type="SAM" id="Phobius"/>
    </source>
</evidence>
<dbReference type="PANTHER" id="PTHR37309">
    <property type="entry name" value="SLR0284 PROTEIN"/>
    <property type="match status" value="1"/>
</dbReference>
<proteinExistence type="predicted"/>
<sequence length="137" mass="14593">MAGAFRPGHDRGVRILLKVGITAVALWAATVLIAGISLGDQTTVRRVLTLVAVAVIFGLVNAVLKPIIKTLGCAFYVLTLGLIGLVVNALLLLLTSEVAQQLDLPFHVDGFWPAFWGAIVVGVVGWLLHLFLPDDDD</sequence>
<dbReference type="EMBL" id="JAAXPI010000065">
    <property type="protein sequence ID" value="NKZ07916.1"/>
    <property type="molecule type" value="Genomic_DNA"/>
</dbReference>
<keyword evidence="1" id="KW-1133">Transmembrane helix</keyword>
<gene>
    <name evidence="2" type="ORF">HGB48_29930</name>
</gene>
<dbReference type="Pfam" id="PF04020">
    <property type="entry name" value="Phage_holin_4_2"/>
    <property type="match status" value="1"/>
</dbReference>
<dbReference type="InterPro" id="IPR007165">
    <property type="entry name" value="Phage_holin_4_2"/>
</dbReference>
<feature type="transmembrane region" description="Helical" evidence="1">
    <location>
        <begin position="44"/>
        <end position="64"/>
    </location>
</feature>
<comment type="caution">
    <text evidence="2">The sequence shown here is derived from an EMBL/GenBank/DDBJ whole genome shotgun (WGS) entry which is preliminary data.</text>
</comment>
<evidence type="ECO:0000313" key="2">
    <source>
        <dbReference type="EMBL" id="NKZ07916.1"/>
    </source>
</evidence>
<dbReference type="Proteomes" id="UP000579250">
    <property type="component" value="Unassembled WGS sequence"/>
</dbReference>
<organism evidence="2 3">
    <name type="scientific">Actinomadura latina</name>
    <dbReference type="NCBI Taxonomy" id="163603"/>
    <lineage>
        <taxon>Bacteria</taxon>
        <taxon>Bacillati</taxon>
        <taxon>Actinomycetota</taxon>
        <taxon>Actinomycetes</taxon>
        <taxon>Streptosporangiales</taxon>
        <taxon>Thermomonosporaceae</taxon>
        <taxon>Actinomadura</taxon>
    </lineage>
</organism>
<feature type="transmembrane region" description="Helical" evidence="1">
    <location>
        <begin position="15"/>
        <end position="38"/>
    </location>
</feature>
<reference evidence="2 3" key="1">
    <citation type="submission" date="2020-04" db="EMBL/GenBank/DDBJ databases">
        <title>MicrobeNet Type strains.</title>
        <authorList>
            <person name="Nicholson A.C."/>
        </authorList>
    </citation>
    <scope>NUCLEOTIDE SEQUENCE [LARGE SCALE GENOMIC DNA]</scope>
    <source>
        <strain evidence="2 3">ATCC BAA-277</strain>
    </source>
</reference>
<feature type="transmembrane region" description="Helical" evidence="1">
    <location>
        <begin position="114"/>
        <end position="132"/>
    </location>
</feature>